<gene>
    <name evidence="5" type="ORF">ACFO4N_06555</name>
</gene>
<comment type="caution">
    <text evidence="5">The sequence shown here is derived from an EMBL/GenBank/DDBJ whole genome shotgun (WGS) entry which is preliminary data.</text>
</comment>
<evidence type="ECO:0000256" key="4">
    <source>
        <dbReference type="ARBA" id="ARBA00024207"/>
    </source>
</evidence>
<dbReference type="Proteomes" id="UP001596022">
    <property type="component" value="Unassembled WGS sequence"/>
</dbReference>
<protein>
    <submittedName>
        <fullName evidence="5">DUF86 domain-containing protein</fullName>
    </submittedName>
</protein>
<proteinExistence type="inferred from homology"/>
<dbReference type="InterPro" id="IPR037038">
    <property type="entry name" value="HepT-like_sf"/>
</dbReference>
<evidence type="ECO:0000256" key="3">
    <source>
        <dbReference type="ARBA" id="ARBA00022801"/>
    </source>
</evidence>
<evidence type="ECO:0000313" key="6">
    <source>
        <dbReference type="Proteomes" id="UP001596022"/>
    </source>
</evidence>
<name>A0ABV9GN94_9BACL</name>
<dbReference type="EMBL" id="JBHSFW010000001">
    <property type="protein sequence ID" value="MFC4618391.1"/>
    <property type="molecule type" value="Genomic_DNA"/>
</dbReference>
<organism evidence="5 6">
    <name type="scientific">Camelliibacillus cellulosilyticus</name>
    <dbReference type="NCBI Taxonomy" id="2174486"/>
    <lineage>
        <taxon>Bacteria</taxon>
        <taxon>Bacillati</taxon>
        <taxon>Bacillota</taxon>
        <taxon>Bacilli</taxon>
        <taxon>Bacillales</taxon>
        <taxon>Sporolactobacillaceae</taxon>
        <taxon>Camelliibacillus</taxon>
    </lineage>
</organism>
<sequence length="152" mass="17643">MYFVDRNQIEETLDEMSRLLDIFNEKNEWNTALEKLALERLVQVLIEALIDVGNQMIDGFIMRDPGSYEDIVDILIDEAVVPKSSEAGLKAVIRERKTLVQNYRHINHNRLIDILQQYHTVWEAFPNAVRSFLEKELGPVSAFKPLQGEDSR</sequence>
<dbReference type="InterPro" id="IPR052379">
    <property type="entry name" value="Type_VII_TA_RNase"/>
</dbReference>
<dbReference type="InterPro" id="IPR008201">
    <property type="entry name" value="HepT-like"/>
</dbReference>
<evidence type="ECO:0000256" key="2">
    <source>
        <dbReference type="ARBA" id="ARBA00022722"/>
    </source>
</evidence>
<keyword evidence="6" id="KW-1185">Reference proteome</keyword>
<dbReference type="PANTHER" id="PTHR33397:SF5">
    <property type="entry name" value="RNASE YUTE-RELATED"/>
    <property type="match status" value="1"/>
</dbReference>
<dbReference type="RefSeq" id="WP_376845383.1">
    <property type="nucleotide sequence ID" value="NZ_JBHSFW010000001.1"/>
</dbReference>
<reference evidence="6" key="1">
    <citation type="journal article" date="2019" name="Int. J. Syst. Evol. Microbiol.">
        <title>The Global Catalogue of Microorganisms (GCM) 10K type strain sequencing project: providing services to taxonomists for standard genome sequencing and annotation.</title>
        <authorList>
            <consortium name="The Broad Institute Genomics Platform"/>
            <consortium name="The Broad Institute Genome Sequencing Center for Infectious Disease"/>
            <person name="Wu L."/>
            <person name="Ma J."/>
        </authorList>
    </citation>
    <scope>NUCLEOTIDE SEQUENCE [LARGE SCALE GENOMIC DNA]</scope>
    <source>
        <strain evidence="6">CGMCC 1.16306</strain>
    </source>
</reference>
<comment type="similarity">
    <text evidence="4">Belongs to the HepT RNase toxin family.</text>
</comment>
<dbReference type="Pfam" id="PF01934">
    <property type="entry name" value="HepT-like"/>
    <property type="match status" value="1"/>
</dbReference>
<evidence type="ECO:0000256" key="1">
    <source>
        <dbReference type="ARBA" id="ARBA00022649"/>
    </source>
</evidence>
<keyword evidence="1" id="KW-1277">Toxin-antitoxin system</keyword>
<accession>A0ABV9GN94</accession>
<dbReference type="Gene3D" id="1.20.120.580">
    <property type="entry name" value="bsu32300-like"/>
    <property type="match status" value="1"/>
</dbReference>
<evidence type="ECO:0000313" key="5">
    <source>
        <dbReference type="EMBL" id="MFC4618391.1"/>
    </source>
</evidence>
<keyword evidence="2" id="KW-0540">Nuclease</keyword>
<keyword evidence="3" id="KW-0378">Hydrolase</keyword>
<dbReference type="PANTHER" id="PTHR33397">
    <property type="entry name" value="UPF0331 PROTEIN YUTE"/>
    <property type="match status" value="1"/>
</dbReference>